<dbReference type="EMBL" id="JAKZEU010000004">
    <property type="protein sequence ID" value="MCQ0970997.1"/>
    <property type="molecule type" value="Genomic_DNA"/>
</dbReference>
<dbReference type="RefSeq" id="WP_255330019.1">
    <property type="nucleotide sequence ID" value="NZ_JAKZEU010000004.1"/>
</dbReference>
<dbReference type="PANTHER" id="PTHR33678">
    <property type="entry name" value="BLL1576 PROTEIN"/>
    <property type="match status" value="1"/>
</dbReference>
<organism evidence="3 4">
    <name type="scientific">Paracoccus albicereus</name>
    <dbReference type="NCBI Taxonomy" id="2922394"/>
    <lineage>
        <taxon>Bacteria</taxon>
        <taxon>Pseudomonadati</taxon>
        <taxon>Pseudomonadota</taxon>
        <taxon>Alphaproteobacteria</taxon>
        <taxon>Rhodobacterales</taxon>
        <taxon>Paracoccaceae</taxon>
        <taxon>Paracoccus</taxon>
    </lineage>
</organism>
<accession>A0ABT1MRS0</accession>
<reference evidence="3 4" key="1">
    <citation type="submission" date="2022-03" db="EMBL/GenBank/DDBJ databases">
        <authorList>
            <person name="He Y."/>
        </authorList>
    </citation>
    <scope>NUCLEOTIDE SEQUENCE [LARGE SCALE GENOMIC DNA]</scope>
    <source>
        <strain evidence="3 4">TK19116</strain>
    </source>
</reference>
<comment type="caution">
    <text evidence="3">The sequence shown here is derived from an EMBL/GenBank/DDBJ whole genome shotgun (WGS) entry which is preliminary data.</text>
</comment>
<dbReference type="Proteomes" id="UP001203945">
    <property type="component" value="Unassembled WGS sequence"/>
</dbReference>
<evidence type="ECO:0000313" key="4">
    <source>
        <dbReference type="Proteomes" id="UP001203945"/>
    </source>
</evidence>
<keyword evidence="4" id="KW-1185">Reference proteome</keyword>
<evidence type="ECO:0000256" key="1">
    <source>
        <dbReference type="SAM" id="MobiDB-lite"/>
    </source>
</evidence>
<protein>
    <submittedName>
        <fullName evidence="3">Transposase</fullName>
    </submittedName>
</protein>
<gene>
    <name evidence="3" type="ORF">MLD63_11220</name>
</gene>
<name>A0ABT1MRS0_9RHOB</name>
<dbReference type="InterPro" id="IPR052344">
    <property type="entry name" value="Transposase-related"/>
</dbReference>
<dbReference type="Pfam" id="PF03050">
    <property type="entry name" value="DDE_Tnp_IS66"/>
    <property type="match status" value="1"/>
</dbReference>
<sequence length="532" mass="59124">MRKPPSHALDDLSISDLRELVLELLGEVAALKQIVADQRDEIARLKGGSGRPSVKPSKPSGMEQASERKASSDVGKRRGRGKKKLSRVSVEDRVVKAEVPAGSRFKGYENFVVQDLIIQPAAVRFRRERWVTPDGRTVVAPLPDGIDTHFGPQLRRFVLSQYHQGQVTVARLVTLLDAIGIEISKRQVVRLLIDGQQRFVAEAREILRTGLETAAWLTVDDTGARHKAVNGSCTQIGNDRFAWFGTTGSKSRLNFLELLRVGHGDYAINAEALAYMRGRALSGPVIRLLAEAGDKHFCDHAAWQAHLDRLGISVLKASPDPVTVATEGALWGSIKAHGLLPDTVIVSDDAGQFNVGQHGLCWIHAERLVHRLDTFTEQNRAIQQRQRSLIWRFYDALKAYRRDPGPKRRAALRARFDRIFRRCTGFVTLDRLLARLHANKADLLMVLDRPEIPLHTNGSENDIRAVVTKRKISGGTRSDAGRHCRDTFLSLMKTCAKLGVSFWDYLGDRLGIIGGQAVPSLPQLVRTRCATP</sequence>
<proteinExistence type="predicted"/>
<feature type="region of interest" description="Disordered" evidence="1">
    <location>
        <begin position="45"/>
        <end position="85"/>
    </location>
</feature>
<dbReference type="PANTHER" id="PTHR33678:SF1">
    <property type="entry name" value="BLL1576 PROTEIN"/>
    <property type="match status" value="1"/>
</dbReference>
<evidence type="ECO:0000313" key="3">
    <source>
        <dbReference type="EMBL" id="MCQ0970997.1"/>
    </source>
</evidence>
<feature type="domain" description="Transposase IS66 central" evidence="2">
    <location>
        <begin position="357"/>
        <end position="481"/>
    </location>
</feature>
<feature type="compositionally biased region" description="Basic and acidic residues" evidence="1">
    <location>
        <begin position="65"/>
        <end position="76"/>
    </location>
</feature>
<evidence type="ECO:0000259" key="2">
    <source>
        <dbReference type="Pfam" id="PF03050"/>
    </source>
</evidence>
<dbReference type="InterPro" id="IPR004291">
    <property type="entry name" value="Transposase_IS66_central"/>
</dbReference>